<feature type="compositionally biased region" description="Low complexity" evidence="1">
    <location>
        <begin position="506"/>
        <end position="522"/>
    </location>
</feature>
<evidence type="ECO:0000256" key="1">
    <source>
        <dbReference type="SAM" id="MobiDB-lite"/>
    </source>
</evidence>
<dbReference type="HOGENOM" id="CLU_009649_0_0_1"/>
<accession>E6ZWH3</accession>
<dbReference type="AlphaFoldDB" id="E6ZWH3"/>
<dbReference type="Proteomes" id="UP000008867">
    <property type="component" value="Chromosome 23"/>
</dbReference>
<evidence type="ECO:0000313" key="2">
    <source>
        <dbReference type="EMBL" id="CBQ71580.1"/>
    </source>
</evidence>
<gene>
    <name evidence="2" type="ORF">sr16837</name>
</gene>
<feature type="region of interest" description="Disordered" evidence="1">
    <location>
        <begin position="1"/>
        <end position="26"/>
    </location>
</feature>
<reference evidence="2 3" key="1">
    <citation type="journal article" date="2010" name="Science">
        <title>Pathogenicity determinants in smut fungi revealed by genome comparison.</title>
        <authorList>
            <person name="Schirawski J."/>
            <person name="Mannhaupt G."/>
            <person name="Muench K."/>
            <person name="Brefort T."/>
            <person name="Schipper K."/>
            <person name="Doehlemann G."/>
            <person name="Di Stasio M."/>
            <person name="Roessel N."/>
            <person name="Mendoza-Mendoza A."/>
            <person name="Pester D."/>
            <person name="Mueller O."/>
            <person name="Winterberg B."/>
            <person name="Meyer E."/>
            <person name="Ghareeb H."/>
            <person name="Wollenberg T."/>
            <person name="Muensterkoetter M."/>
            <person name="Wong P."/>
            <person name="Walter M."/>
            <person name="Stukenbrock E."/>
            <person name="Gueldener U."/>
            <person name="Kahmann R."/>
        </authorList>
    </citation>
    <scope>NUCLEOTIDE SEQUENCE [LARGE SCALE GENOMIC DNA]</scope>
    <source>
        <strain evidence="3">SRZ2</strain>
    </source>
</reference>
<feature type="compositionally biased region" description="Low complexity" evidence="1">
    <location>
        <begin position="534"/>
        <end position="549"/>
    </location>
</feature>
<organism evidence="2 3">
    <name type="scientific">Sporisorium reilianum (strain SRZ2)</name>
    <name type="common">Maize head smut fungus</name>
    <dbReference type="NCBI Taxonomy" id="999809"/>
    <lineage>
        <taxon>Eukaryota</taxon>
        <taxon>Fungi</taxon>
        <taxon>Dikarya</taxon>
        <taxon>Basidiomycota</taxon>
        <taxon>Ustilaginomycotina</taxon>
        <taxon>Ustilaginomycetes</taxon>
        <taxon>Ustilaginales</taxon>
        <taxon>Ustilaginaceae</taxon>
        <taxon>Sporisorium</taxon>
    </lineage>
</organism>
<feature type="compositionally biased region" description="Low complexity" evidence="1">
    <location>
        <begin position="648"/>
        <end position="663"/>
    </location>
</feature>
<feature type="region of interest" description="Disordered" evidence="1">
    <location>
        <begin position="684"/>
        <end position="728"/>
    </location>
</feature>
<feature type="region of interest" description="Disordered" evidence="1">
    <location>
        <begin position="624"/>
        <end position="663"/>
    </location>
</feature>
<feature type="compositionally biased region" description="Low complexity" evidence="1">
    <location>
        <begin position="160"/>
        <end position="173"/>
    </location>
</feature>
<feature type="compositionally biased region" description="Low complexity" evidence="1">
    <location>
        <begin position="700"/>
        <end position="720"/>
    </location>
</feature>
<dbReference type="OrthoDB" id="2554986at2759"/>
<feature type="compositionally biased region" description="Basic and acidic residues" evidence="1">
    <location>
        <begin position="128"/>
        <end position="145"/>
    </location>
</feature>
<dbReference type="VEuPathDB" id="FungiDB:sr16837"/>
<sequence length="771" mass="80304">MSLRFLTRRRDRDRSHSSTPSGTDTCLVLPPADSLLRRGKPALVPSEVQIISWHPTDLQASGREVHISSRAHPAAVAPATPVYNAFTARSLSAHLSSAHVSADGQGDTRAHTSGSSDIGHTFFSARDAPSHRSYDSHRARAKTEPHSQPATWPEAALAESTSATPRAPSAADTPRSEDVEELSSSLGALPALEPEPNPTPSVPIRLTSKARRAKARSHHAHSSYTGAFDDAVPSFTGTPASLPSSSGLGFSLLHRNASVPSFDFVHAGGAHGQSAGKSEAGTLSGLLSRIASTRQLRRTKHAAGARVDAAALAHWSEAEGTSDARARSHSITSKLRRSREGKPTRSAAPPSAWRTEAADASSAYSSDTEHSVAPGSSSGHAAEPAGGARHAMNASWSDVAAAASSVDGAASKRFSSAAVSPAGQVHANGVGAQLDSPQVSGLPLPLAHTAEERAIETTHLLRRLGPPPVGLAPECFEDRVALIQNYVLNQLPLPLLPRSHSPADDSTGYTGYSSRSGSASSQHAHRSSLPPPSRQASTRNSSSMSASTQATLQDEFAKLECVAEHALVLHGALATHAVLQQLRLQDAFVEARRRCGVDWSKSHFELGVARGGVDAGRGGAGAGLGLRGVDEGSEMSLRPAPRRRRGAAGRPITAPASATSLLPPAHASATDAIGFDSALFTPQSFSAKRKPSPVTTRPPSSNDTHSSTSHTTHRSTSSSSAAAVRSPPLFGHDLSIGAMAADRRSQDTQFTDSDCCVGDGTGRAKAGVIEW</sequence>
<keyword evidence="3" id="KW-1185">Reference proteome</keyword>
<proteinExistence type="predicted"/>
<feature type="region of interest" description="Disordered" evidence="1">
    <location>
        <begin position="316"/>
        <end position="390"/>
    </location>
</feature>
<dbReference type="EMBL" id="FQ311445">
    <property type="protein sequence ID" value="CBQ71580.1"/>
    <property type="molecule type" value="Genomic_DNA"/>
</dbReference>
<protein>
    <submittedName>
        <fullName evidence="2">Uncharacterized protein</fullName>
    </submittedName>
</protein>
<feature type="region of interest" description="Disordered" evidence="1">
    <location>
        <begin position="499"/>
        <end position="549"/>
    </location>
</feature>
<evidence type="ECO:0000313" key="3">
    <source>
        <dbReference type="Proteomes" id="UP000008867"/>
    </source>
</evidence>
<dbReference type="eggNOG" id="ENOG502R2SX">
    <property type="taxonomic scope" value="Eukaryota"/>
</dbReference>
<feature type="region of interest" description="Disordered" evidence="1">
    <location>
        <begin position="101"/>
        <end position="203"/>
    </location>
</feature>
<name>E6ZWH3_SPORE</name>